<name>A0ABI7Z5F7_FELCA</name>
<feature type="domain" description="Ig-like" evidence="10">
    <location>
        <begin position="18"/>
        <end position="114"/>
    </location>
</feature>
<organism evidence="11 12">
    <name type="scientific">Felis catus</name>
    <name type="common">Cat</name>
    <name type="synonym">Felis silvestris catus</name>
    <dbReference type="NCBI Taxonomy" id="9685"/>
    <lineage>
        <taxon>Eukaryota</taxon>
        <taxon>Metazoa</taxon>
        <taxon>Chordata</taxon>
        <taxon>Craniata</taxon>
        <taxon>Vertebrata</taxon>
        <taxon>Euteleostomi</taxon>
        <taxon>Mammalia</taxon>
        <taxon>Eutheria</taxon>
        <taxon>Laurasiatheria</taxon>
        <taxon>Carnivora</taxon>
        <taxon>Feliformia</taxon>
        <taxon>Felidae</taxon>
        <taxon>Felinae</taxon>
        <taxon>Felis</taxon>
    </lineage>
</organism>
<dbReference type="InterPro" id="IPR013783">
    <property type="entry name" value="Ig-like_fold"/>
</dbReference>
<dbReference type="InterPro" id="IPR003599">
    <property type="entry name" value="Ig_sub"/>
</dbReference>
<evidence type="ECO:0000313" key="11">
    <source>
        <dbReference type="Ensembl" id="ENSFCTP00005042429.1"/>
    </source>
</evidence>
<evidence type="ECO:0000256" key="7">
    <source>
        <dbReference type="ARBA" id="ARBA00043266"/>
    </source>
</evidence>
<comment type="subunit">
    <text evidence="6">Alpha-beta TR is a heterodimer composed of an alpha and beta chain; disulfide-linked. The alpha-beta TR is associated with the transmembrane signaling CD3 coreceptor proteins to form the TR-CD3 (TcR or TCR). The assembly of alpha-beta TR heterodimers with CD3 occurs in the endoplasmic reticulum where a single alpha-beta TR heterodimer associates with one CD3D-CD3E heterodimer, one CD3G-CD3E heterodimer and one CD247 homodimer forming a stable octameric structure. CD3D-CD3E and CD3G-CD3E heterodimers preferentially associate with TR alpha and TR beta chains, respectively. The association of the CD247 homodimer is the last step of TcR assembly in the endoplasmic reticulum and is required for transport to the cell surface.</text>
</comment>
<dbReference type="Pfam" id="PF07686">
    <property type="entry name" value="V-set"/>
    <property type="match status" value="2"/>
</dbReference>
<dbReference type="InterPro" id="IPR036179">
    <property type="entry name" value="Ig-like_dom_sf"/>
</dbReference>
<dbReference type="SUPFAM" id="SSF48726">
    <property type="entry name" value="Immunoglobulin"/>
    <property type="match status" value="2"/>
</dbReference>
<keyword evidence="4" id="KW-0675">Receptor</keyword>
<reference evidence="11" key="3">
    <citation type="submission" date="2025-09" db="UniProtKB">
        <authorList>
            <consortium name="Ensembl"/>
        </authorList>
    </citation>
    <scope>IDENTIFICATION</scope>
    <source>
        <strain evidence="11">breed Abyssinian</strain>
    </source>
</reference>
<evidence type="ECO:0000313" key="12">
    <source>
        <dbReference type="Proteomes" id="UP000823872"/>
    </source>
</evidence>
<evidence type="ECO:0000256" key="3">
    <source>
        <dbReference type="ARBA" id="ARBA00023157"/>
    </source>
</evidence>
<feature type="chain" id="PRO_5045428495" description="Ig-like domain-containing protein" evidence="9">
    <location>
        <begin position="22"/>
        <end position="384"/>
    </location>
</feature>
<evidence type="ECO:0000256" key="2">
    <source>
        <dbReference type="ARBA" id="ARBA00022859"/>
    </source>
</evidence>
<evidence type="ECO:0000256" key="8">
    <source>
        <dbReference type="SAM" id="MobiDB-lite"/>
    </source>
</evidence>
<feature type="region of interest" description="Disordered" evidence="8">
    <location>
        <begin position="126"/>
        <end position="168"/>
    </location>
</feature>
<dbReference type="Gene3D" id="2.60.40.10">
    <property type="entry name" value="Immunoglobulins"/>
    <property type="match status" value="2"/>
</dbReference>
<dbReference type="Proteomes" id="UP000823872">
    <property type="component" value="Chromosome A2"/>
</dbReference>
<keyword evidence="7" id="KW-1279">T cell receptor</keyword>
<feature type="domain" description="Ig-like" evidence="10">
    <location>
        <begin position="216"/>
        <end position="326"/>
    </location>
</feature>
<dbReference type="PROSITE" id="PS50835">
    <property type="entry name" value="IG_LIKE"/>
    <property type="match status" value="2"/>
</dbReference>
<dbReference type="PANTHER" id="PTHR23268">
    <property type="entry name" value="T-CELL RECEPTOR BETA CHAIN"/>
    <property type="match status" value="1"/>
</dbReference>
<keyword evidence="12" id="KW-1185">Reference proteome</keyword>
<dbReference type="SMART" id="SM00406">
    <property type="entry name" value="IGv"/>
    <property type="match status" value="2"/>
</dbReference>
<reference evidence="11 12" key="1">
    <citation type="submission" date="2021-02" db="EMBL/GenBank/DDBJ databases">
        <title>Safari Cat Assemblies.</title>
        <authorList>
            <person name="Bredemeyer K.R."/>
            <person name="Murphy W.J."/>
        </authorList>
    </citation>
    <scope>NUCLEOTIDE SEQUENCE [LARGE SCALE GENOMIC DNA]</scope>
</reference>
<keyword evidence="5" id="KW-0393">Immunoglobulin domain</keyword>
<evidence type="ECO:0000256" key="1">
    <source>
        <dbReference type="ARBA" id="ARBA00022729"/>
    </source>
</evidence>
<keyword evidence="1 9" id="KW-0732">Signal</keyword>
<dbReference type="Ensembl" id="ENSFCTT00005057761.1">
    <property type="protein sequence ID" value="ENSFCTP00005042429.1"/>
    <property type="gene ID" value="ENSFCTG00005020114.1"/>
</dbReference>
<dbReference type="PANTHER" id="PTHR23268:SF19">
    <property type="entry name" value="T CELL RECEPTOR BETA VARIABLE 6-2-RELATED"/>
    <property type="match status" value="1"/>
</dbReference>
<evidence type="ECO:0000256" key="9">
    <source>
        <dbReference type="SAM" id="SignalP"/>
    </source>
</evidence>
<evidence type="ECO:0000256" key="5">
    <source>
        <dbReference type="ARBA" id="ARBA00023319"/>
    </source>
</evidence>
<keyword evidence="3" id="KW-1015">Disulfide bond</keyword>
<protein>
    <recommendedName>
        <fullName evidence="10">Ig-like domain-containing protein</fullName>
    </recommendedName>
</protein>
<evidence type="ECO:0000256" key="4">
    <source>
        <dbReference type="ARBA" id="ARBA00023170"/>
    </source>
</evidence>
<dbReference type="InterPro" id="IPR050413">
    <property type="entry name" value="TCR_beta_variable"/>
</dbReference>
<sequence length="384" mass="41350">MSLGLLCCVALGLLQAGPVNAGITQTPAFQILGAGHSMTLRCEQDKDHDYMSWYRQDPGHGLRLIHYSVSAGTTERGEISNGYNVSRSNTKNFPLTLTSATPSQTSVYFCASSDYTALHSCLLSAQKKAGGGPAPRDSAEPSAHSQPPRPDPSPRAPRGPSAQSEPRCGLRSVCKALTAWPGPDQTSGGHVSTSGLCSEPPGWLRRCFPSSDCSTPCLSLMLPGWKLFALGHTGAGVLQSPRHKVTKRGRDVDLRCDPISGHVGLYWYRQAVGQGPEFLVSFQNEDKVDSSGMPSNDRFQVNRSEGSYSILQIQRAEPGDSAVYLCASSPTTVGHSHLLPLHQPQTSLSLHLKTVNRLSLLIVPQSQEVDLDISSQLSLGRKRH</sequence>
<reference evidence="11" key="2">
    <citation type="submission" date="2025-08" db="UniProtKB">
        <authorList>
            <consortium name="Ensembl"/>
        </authorList>
    </citation>
    <scope>IDENTIFICATION</scope>
    <source>
        <strain evidence="11">breed Abyssinian</strain>
    </source>
</reference>
<feature type="compositionally biased region" description="Pro residues" evidence="8">
    <location>
        <begin position="147"/>
        <end position="157"/>
    </location>
</feature>
<keyword evidence="2" id="KW-0391">Immunity</keyword>
<proteinExistence type="predicted"/>
<dbReference type="SMART" id="SM00409">
    <property type="entry name" value="IG"/>
    <property type="match status" value="2"/>
</dbReference>
<evidence type="ECO:0000259" key="10">
    <source>
        <dbReference type="PROSITE" id="PS50835"/>
    </source>
</evidence>
<keyword evidence="7" id="KW-1064">Adaptive immunity</keyword>
<feature type="signal peptide" evidence="9">
    <location>
        <begin position="1"/>
        <end position="21"/>
    </location>
</feature>
<accession>A0ABI7Z5F7</accession>
<evidence type="ECO:0000256" key="6">
    <source>
        <dbReference type="ARBA" id="ARBA00038651"/>
    </source>
</evidence>
<dbReference type="GeneTree" id="ENSGT00940000154542"/>
<dbReference type="InterPro" id="IPR007110">
    <property type="entry name" value="Ig-like_dom"/>
</dbReference>
<dbReference type="InterPro" id="IPR013106">
    <property type="entry name" value="Ig_V-set"/>
</dbReference>